<organism evidence="6 7">
    <name type="scientific">Tothia fuscella</name>
    <dbReference type="NCBI Taxonomy" id="1048955"/>
    <lineage>
        <taxon>Eukaryota</taxon>
        <taxon>Fungi</taxon>
        <taxon>Dikarya</taxon>
        <taxon>Ascomycota</taxon>
        <taxon>Pezizomycotina</taxon>
        <taxon>Dothideomycetes</taxon>
        <taxon>Pleosporomycetidae</taxon>
        <taxon>Venturiales</taxon>
        <taxon>Cylindrosympodiaceae</taxon>
        <taxon>Tothia</taxon>
    </lineage>
</organism>
<evidence type="ECO:0000256" key="5">
    <source>
        <dbReference type="SAM" id="Phobius"/>
    </source>
</evidence>
<protein>
    <submittedName>
        <fullName evidence="6">RTA1 like protein</fullName>
    </submittedName>
</protein>
<dbReference type="PANTHER" id="PTHR31465:SF1">
    <property type="entry name" value="PROTEIN RTA1-RELATED"/>
    <property type="match status" value="1"/>
</dbReference>
<feature type="transmembrane region" description="Helical" evidence="5">
    <location>
        <begin position="61"/>
        <end position="80"/>
    </location>
</feature>
<proteinExistence type="predicted"/>
<comment type="subcellular location">
    <subcellularLocation>
        <location evidence="1">Membrane</location>
        <topology evidence="1">Multi-pass membrane protein</topology>
    </subcellularLocation>
</comment>
<evidence type="ECO:0000256" key="3">
    <source>
        <dbReference type="ARBA" id="ARBA00022989"/>
    </source>
</evidence>
<dbReference type="EMBL" id="MU007072">
    <property type="protein sequence ID" value="KAF2424947.1"/>
    <property type="molecule type" value="Genomic_DNA"/>
</dbReference>
<dbReference type="InterPro" id="IPR007568">
    <property type="entry name" value="RTA1"/>
</dbReference>
<feature type="transmembrane region" description="Helical" evidence="5">
    <location>
        <begin position="179"/>
        <end position="198"/>
    </location>
</feature>
<name>A0A9P4NKD9_9PEZI</name>
<feature type="transmembrane region" description="Helical" evidence="5">
    <location>
        <begin position="26"/>
        <end position="54"/>
    </location>
</feature>
<gene>
    <name evidence="6" type="ORF">EJ08DRAFT_639026</name>
</gene>
<feature type="transmembrane region" description="Helical" evidence="5">
    <location>
        <begin position="92"/>
        <end position="114"/>
    </location>
</feature>
<keyword evidence="7" id="KW-1185">Reference proteome</keyword>
<evidence type="ECO:0000313" key="6">
    <source>
        <dbReference type="EMBL" id="KAF2424947.1"/>
    </source>
</evidence>
<evidence type="ECO:0000313" key="7">
    <source>
        <dbReference type="Proteomes" id="UP000800235"/>
    </source>
</evidence>
<keyword evidence="2 5" id="KW-0812">Transmembrane</keyword>
<feature type="transmembrane region" description="Helical" evidence="5">
    <location>
        <begin position="219"/>
        <end position="235"/>
    </location>
</feature>
<dbReference type="AlphaFoldDB" id="A0A9P4NKD9"/>
<evidence type="ECO:0000256" key="2">
    <source>
        <dbReference type="ARBA" id="ARBA00022692"/>
    </source>
</evidence>
<dbReference type="GO" id="GO:0016020">
    <property type="term" value="C:membrane"/>
    <property type="evidence" value="ECO:0007669"/>
    <property type="project" value="UniProtKB-SubCell"/>
</dbReference>
<dbReference type="OrthoDB" id="4521223at2759"/>
<accession>A0A9P4NKD9</accession>
<dbReference type="Pfam" id="PF04479">
    <property type="entry name" value="RTA1"/>
    <property type="match status" value="1"/>
</dbReference>
<evidence type="ECO:0000256" key="1">
    <source>
        <dbReference type="ARBA" id="ARBA00004141"/>
    </source>
</evidence>
<sequence length="284" mass="31578">MSSKAPLAGWVDPNFPNPNGPADAPIIIYGYTPSLAVALLGVILFSISAILHAFQLFRYRTWWFTPVLVGTVMEIVGYVFRILSAKIDPYHVIYFVVQYFFIVVAPVFFSAGIYTILSVLINRLGHQFTPVSPRLILLIFIISDVVSTGVQIAGAALIGKAESNRQDPTTPNNILLAGLAFQVFTFFIFLILTSIFLWKSRHATGVREKHNSPRGVKKSFLVAFVVATLAVYLRTCFRLAETAQGLYGYLSVHETFFGCLEFAPIVVAVVLLNIWHPGRCIPQY</sequence>
<reference evidence="6" key="1">
    <citation type="journal article" date="2020" name="Stud. Mycol.">
        <title>101 Dothideomycetes genomes: a test case for predicting lifestyles and emergence of pathogens.</title>
        <authorList>
            <person name="Haridas S."/>
            <person name="Albert R."/>
            <person name="Binder M."/>
            <person name="Bloem J."/>
            <person name="Labutti K."/>
            <person name="Salamov A."/>
            <person name="Andreopoulos B."/>
            <person name="Baker S."/>
            <person name="Barry K."/>
            <person name="Bills G."/>
            <person name="Bluhm B."/>
            <person name="Cannon C."/>
            <person name="Castanera R."/>
            <person name="Culley D."/>
            <person name="Daum C."/>
            <person name="Ezra D."/>
            <person name="Gonzalez J."/>
            <person name="Henrissat B."/>
            <person name="Kuo A."/>
            <person name="Liang C."/>
            <person name="Lipzen A."/>
            <person name="Lutzoni F."/>
            <person name="Magnuson J."/>
            <person name="Mondo S."/>
            <person name="Nolan M."/>
            <person name="Ohm R."/>
            <person name="Pangilinan J."/>
            <person name="Park H.-J."/>
            <person name="Ramirez L."/>
            <person name="Alfaro M."/>
            <person name="Sun H."/>
            <person name="Tritt A."/>
            <person name="Yoshinaga Y."/>
            <person name="Zwiers L.-H."/>
            <person name="Turgeon B."/>
            <person name="Goodwin S."/>
            <person name="Spatafora J."/>
            <person name="Crous P."/>
            <person name="Grigoriev I."/>
        </authorList>
    </citation>
    <scope>NUCLEOTIDE SEQUENCE</scope>
    <source>
        <strain evidence="6">CBS 130266</strain>
    </source>
</reference>
<comment type="caution">
    <text evidence="6">The sequence shown here is derived from an EMBL/GenBank/DDBJ whole genome shotgun (WGS) entry which is preliminary data.</text>
</comment>
<dbReference type="PANTHER" id="PTHR31465">
    <property type="entry name" value="PROTEIN RTA1-RELATED"/>
    <property type="match status" value="1"/>
</dbReference>
<keyword evidence="3 5" id="KW-1133">Transmembrane helix</keyword>
<keyword evidence="4 5" id="KW-0472">Membrane</keyword>
<evidence type="ECO:0000256" key="4">
    <source>
        <dbReference type="ARBA" id="ARBA00023136"/>
    </source>
</evidence>
<dbReference type="Proteomes" id="UP000800235">
    <property type="component" value="Unassembled WGS sequence"/>
</dbReference>
<feature type="transmembrane region" description="Helical" evidence="5">
    <location>
        <begin position="255"/>
        <end position="275"/>
    </location>
</feature>
<feature type="transmembrane region" description="Helical" evidence="5">
    <location>
        <begin position="135"/>
        <end position="159"/>
    </location>
</feature>